<evidence type="ECO:0008006" key="4">
    <source>
        <dbReference type="Google" id="ProtNLM"/>
    </source>
</evidence>
<protein>
    <recommendedName>
        <fullName evidence="4">Poly-beta-1,6-N-acetyl-D-glucosamine N-deacetylase</fullName>
    </recommendedName>
</protein>
<keyword evidence="3" id="KW-1185">Reference proteome</keyword>
<dbReference type="InterPro" id="IPR011330">
    <property type="entry name" value="Glyco_hydro/deAcase_b/a-brl"/>
</dbReference>
<evidence type="ECO:0000313" key="3">
    <source>
        <dbReference type="Proteomes" id="UP000216752"/>
    </source>
</evidence>
<keyword evidence="1" id="KW-1133">Transmembrane helix</keyword>
<gene>
    <name evidence="2" type="ORF">SPSIL_012920</name>
</gene>
<accession>A0ABZ3IID3</accession>
<sequence>MTTPTNFIARKYRKTAVYAKFTELKDRKKMVRVVFQLLFIFVIIAIAVVTLLTLKAYKPYTEQSTKFSGDKGFVALSYFGVERIGKQNIIGIGRLQEHLQALKDLGYVTITQQDILDYYQSGKELPEKSLFLTFEDGRRDTAIFSQKILEELNFKATMLTYPEKFDKKDPKFLIPEELTELEKTTYWEMGTNGYRLAFINVFDRYDNYLGELVPLEHASVAPYLGRKYNHYLMDYIRDEYGVPKESYTRMKERISHDYQAMRDIYTQSIGYVPGTYILMHSNTGRFGNNDKVSAVNEDWIKTLFKMNFNREGFTFNQRNSSIYDLTRMQPQPYWYPNHLLMRIKYDINQDLDFVNGNLNKQREWDTRKGALEIQDETMILTSLPKDQGLVRLKNSNDFGDIKLSVRLKGNKFGLQRIYLRADENLKNFLSVYILNNVLYVTEQNGSAEKELFKLNLDQHDGKTILSIPEDKKAAEQTALTTLLQYANSPEKAKAYAVRLENKTREVAPTVAEGAEPYIPEISVHAKGDRRVALSLKGDKLTIIVDDKEAVSDLQVTNTKGGAIFLESAWGGYGQSQRNLADDVYDGVFEKLIISENTGAEHERILFDSKLEGLDNVKHTVKQLWEALVDFFVKYL</sequence>
<dbReference type="InterPro" id="IPR051398">
    <property type="entry name" value="Polysacch_Deacetylase"/>
</dbReference>
<proteinExistence type="predicted"/>
<dbReference type="RefSeq" id="WP_094605559.1">
    <property type="nucleotide sequence ID" value="NZ_CP155573.1"/>
</dbReference>
<evidence type="ECO:0000256" key="1">
    <source>
        <dbReference type="SAM" id="Phobius"/>
    </source>
</evidence>
<reference evidence="2" key="1">
    <citation type="submission" date="2024-05" db="EMBL/GenBank/DDBJ databases">
        <title>Isolation and characterization of Sporomusa carbonis sp. nov., a carboxydotrophic hydrogenogen in the genus of Sporomusa isolated from a charcoal burning pile.</title>
        <authorList>
            <person name="Boeer T."/>
            <person name="Rosenbaum F."/>
            <person name="Eysell L."/>
            <person name="Mueller V."/>
            <person name="Daniel R."/>
            <person name="Poehlein A."/>
        </authorList>
    </citation>
    <scope>NUCLEOTIDE SEQUENCE [LARGE SCALE GENOMIC DNA]</scope>
    <source>
        <strain evidence="2">DSM 10669</strain>
    </source>
</reference>
<dbReference type="PANTHER" id="PTHR34216">
    <property type="match status" value="1"/>
</dbReference>
<keyword evidence="1" id="KW-0472">Membrane</keyword>
<dbReference type="Gene3D" id="3.20.20.370">
    <property type="entry name" value="Glycoside hydrolase/deacetylase"/>
    <property type="match status" value="1"/>
</dbReference>
<organism evidence="2 3">
    <name type="scientific">Sporomusa silvacetica DSM 10669</name>
    <dbReference type="NCBI Taxonomy" id="1123289"/>
    <lineage>
        <taxon>Bacteria</taxon>
        <taxon>Bacillati</taxon>
        <taxon>Bacillota</taxon>
        <taxon>Negativicutes</taxon>
        <taxon>Selenomonadales</taxon>
        <taxon>Sporomusaceae</taxon>
        <taxon>Sporomusa</taxon>
    </lineage>
</organism>
<dbReference type="PANTHER" id="PTHR34216:SF7">
    <property type="entry name" value="POLY-BETA-1,6-N-ACETYL-D-GLUCOSAMINE N-DEACETYLASE"/>
    <property type="match status" value="1"/>
</dbReference>
<name>A0ABZ3IID3_9FIRM</name>
<dbReference type="EMBL" id="CP155573">
    <property type="protein sequence ID" value="XFO65183.1"/>
    <property type="molecule type" value="Genomic_DNA"/>
</dbReference>
<dbReference type="Proteomes" id="UP000216752">
    <property type="component" value="Chromosome"/>
</dbReference>
<keyword evidence="1" id="KW-0812">Transmembrane</keyword>
<evidence type="ECO:0000313" key="2">
    <source>
        <dbReference type="EMBL" id="XFO65183.1"/>
    </source>
</evidence>
<feature type="transmembrane region" description="Helical" evidence="1">
    <location>
        <begin position="33"/>
        <end position="54"/>
    </location>
</feature>
<dbReference type="SUPFAM" id="SSF88713">
    <property type="entry name" value="Glycoside hydrolase/deacetylase"/>
    <property type="match status" value="1"/>
</dbReference>